<dbReference type="Pfam" id="PF00149">
    <property type="entry name" value="Metallophos"/>
    <property type="match status" value="1"/>
</dbReference>
<evidence type="ECO:0000256" key="11">
    <source>
        <dbReference type="ARBA" id="ARBA00023155"/>
    </source>
</evidence>
<keyword evidence="8" id="KW-0378">Hydrolase</keyword>
<evidence type="ECO:0000259" key="22">
    <source>
        <dbReference type="PROSITE" id="PS50015"/>
    </source>
</evidence>
<evidence type="ECO:0000256" key="8">
    <source>
        <dbReference type="ARBA" id="ARBA00022801"/>
    </source>
</evidence>
<evidence type="ECO:0000256" key="21">
    <source>
        <dbReference type="SAM" id="SignalP"/>
    </source>
</evidence>
<dbReference type="PROSITE" id="PS50071">
    <property type="entry name" value="HOMEOBOX_2"/>
    <property type="match status" value="1"/>
</dbReference>
<feature type="transmembrane region" description="Helical" evidence="20">
    <location>
        <begin position="1025"/>
        <end position="1050"/>
    </location>
</feature>
<keyword evidence="9" id="KW-0862">Zinc</keyword>
<keyword evidence="13" id="KW-0325">Glycoprotein</keyword>
<dbReference type="InterPro" id="IPR001356">
    <property type="entry name" value="HD"/>
</dbReference>
<evidence type="ECO:0000256" key="12">
    <source>
        <dbReference type="ARBA" id="ARBA00023157"/>
    </source>
</evidence>
<accession>A0A8J6H8J3</accession>
<dbReference type="InterPro" id="IPR045473">
    <property type="entry name" value="ASM_C"/>
</dbReference>
<dbReference type="InterPro" id="IPR017970">
    <property type="entry name" value="Homeobox_CS"/>
</dbReference>
<evidence type="ECO:0000256" key="4">
    <source>
        <dbReference type="ARBA" id="ARBA00008234"/>
    </source>
</evidence>
<dbReference type="CDD" id="cd00842">
    <property type="entry name" value="MPP_ASMase"/>
    <property type="match status" value="1"/>
</dbReference>
<keyword evidence="20" id="KW-0812">Transmembrane</keyword>
<dbReference type="Proteomes" id="UP000719412">
    <property type="component" value="Unassembled WGS sequence"/>
</dbReference>
<evidence type="ECO:0000256" key="15">
    <source>
        <dbReference type="ARBA" id="ARBA00023295"/>
    </source>
</evidence>
<evidence type="ECO:0000256" key="14">
    <source>
        <dbReference type="ARBA" id="ARBA00023242"/>
    </source>
</evidence>
<dbReference type="GO" id="GO:0005634">
    <property type="term" value="C:nucleus"/>
    <property type="evidence" value="ECO:0007669"/>
    <property type="project" value="UniProtKB-SubCell"/>
</dbReference>
<comment type="catalytic activity">
    <reaction evidence="16">
        <text>a sphingomyelin + H2O = phosphocholine + an N-acylsphing-4-enine + H(+)</text>
        <dbReference type="Rhea" id="RHEA:19253"/>
        <dbReference type="ChEBI" id="CHEBI:15377"/>
        <dbReference type="ChEBI" id="CHEBI:15378"/>
        <dbReference type="ChEBI" id="CHEBI:17636"/>
        <dbReference type="ChEBI" id="CHEBI:52639"/>
        <dbReference type="ChEBI" id="CHEBI:295975"/>
        <dbReference type="EC" id="3.1.4.12"/>
    </reaction>
    <physiologicalReaction direction="left-to-right" evidence="16">
        <dbReference type="Rhea" id="RHEA:19254"/>
    </physiologicalReaction>
</comment>
<comment type="similarity">
    <text evidence="4">Belongs to the acid sphingomyelinase family.</text>
</comment>
<name>A0A8J6H8J3_TENMO</name>
<keyword evidence="14 17" id="KW-0539">Nucleus</keyword>
<keyword evidence="25" id="KW-1185">Reference proteome</keyword>
<dbReference type="SUPFAM" id="SSF46689">
    <property type="entry name" value="Homeodomain-like"/>
    <property type="match status" value="1"/>
</dbReference>
<feature type="signal peptide" evidence="21">
    <location>
        <begin position="1"/>
        <end position="19"/>
    </location>
</feature>
<dbReference type="SMART" id="SM00389">
    <property type="entry name" value="HOX"/>
    <property type="match status" value="1"/>
</dbReference>
<comment type="subcellular location">
    <subcellularLocation>
        <location evidence="2 17 18">Nucleus</location>
    </subcellularLocation>
    <subcellularLocation>
        <location evidence="3">Secreted</location>
    </subcellularLocation>
</comment>
<keyword evidence="12" id="KW-1015">Disulfide bond</keyword>
<feature type="domain" description="Saposin B-type" evidence="22">
    <location>
        <begin position="103"/>
        <end position="202"/>
    </location>
</feature>
<dbReference type="GO" id="GO:0046872">
    <property type="term" value="F:metal ion binding"/>
    <property type="evidence" value="ECO:0007669"/>
    <property type="project" value="UniProtKB-KW"/>
</dbReference>
<protein>
    <recommendedName>
        <fullName evidence="26">Sphingomyelin phosphodiesterase</fullName>
    </recommendedName>
</protein>
<dbReference type="InterPro" id="IPR008139">
    <property type="entry name" value="SaposinB_dom"/>
</dbReference>
<keyword evidence="15" id="KW-0326">Glycosidase</keyword>
<keyword evidence="7 21" id="KW-0732">Signal</keyword>
<dbReference type="InterPro" id="IPR004843">
    <property type="entry name" value="Calcineurin-like_PHP"/>
</dbReference>
<keyword evidence="20" id="KW-1133">Transmembrane helix</keyword>
<comment type="caution">
    <text evidence="24">The sequence shown here is derived from an EMBL/GenBank/DDBJ whole genome shotgun (WGS) entry which is preliminary data.</text>
</comment>
<evidence type="ECO:0000256" key="1">
    <source>
        <dbReference type="ARBA" id="ARBA00001947"/>
    </source>
</evidence>
<proteinExistence type="inferred from homology"/>
<keyword evidence="20" id="KW-0472">Membrane</keyword>
<dbReference type="InterPro" id="IPR041805">
    <property type="entry name" value="ASMase/PPN1_MPP"/>
</dbReference>
<dbReference type="InterPro" id="IPR009057">
    <property type="entry name" value="Homeodomain-like_sf"/>
</dbReference>
<evidence type="ECO:0000256" key="18">
    <source>
        <dbReference type="RuleBase" id="RU000682"/>
    </source>
</evidence>
<reference evidence="24" key="2">
    <citation type="submission" date="2021-08" db="EMBL/GenBank/DDBJ databases">
        <authorList>
            <person name="Eriksson T."/>
        </authorList>
    </citation>
    <scope>NUCLEOTIDE SEQUENCE</scope>
    <source>
        <strain evidence="24">Stoneville</strain>
        <tissue evidence="24">Whole head</tissue>
    </source>
</reference>
<evidence type="ECO:0000256" key="13">
    <source>
        <dbReference type="ARBA" id="ARBA00023180"/>
    </source>
</evidence>
<dbReference type="SUPFAM" id="SSF56300">
    <property type="entry name" value="Metallo-dependent phosphatases"/>
    <property type="match status" value="1"/>
</dbReference>
<dbReference type="PROSITE" id="PS50015">
    <property type="entry name" value="SAP_B"/>
    <property type="match status" value="1"/>
</dbReference>
<evidence type="ECO:0000256" key="16">
    <source>
        <dbReference type="ARBA" id="ARBA00047268"/>
    </source>
</evidence>
<evidence type="ECO:0000256" key="10">
    <source>
        <dbReference type="ARBA" id="ARBA00023125"/>
    </source>
</evidence>
<dbReference type="GO" id="GO:0005615">
    <property type="term" value="C:extracellular space"/>
    <property type="evidence" value="ECO:0007669"/>
    <property type="project" value="TreeGrafter"/>
</dbReference>
<evidence type="ECO:0000256" key="5">
    <source>
        <dbReference type="ARBA" id="ARBA00022525"/>
    </source>
</evidence>
<dbReference type="PANTHER" id="PTHR10340">
    <property type="entry name" value="SPHINGOMYELIN PHOSPHODIESTERASE"/>
    <property type="match status" value="1"/>
</dbReference>
<dbReference type="FunFam" id="3.60.21.10:FF:000077">
    <property type="entry name" value="Sphingomyelin phosphodiesterase"/>
    <property type="match status" value="1"/>
</dbReference>
<feature type="transmembrane region" description="Helical" evidence="20">
    <location>
        <begin position="808"/>
        <end position="826"/>
    </location>
</feature>
<dbReference type="PROSITE" id="PS00027">
    <property type="entry name" value="HOMEOBOX_1"/>
    <property type="match status" value="1"/>
</dbReference>
<evidence type="ECO:0008006" key="26">
    <source>
        <dbReference type="Google" id="ProtNLM"/>
    </source>
</evidence>
<dbReference type="Gene3D" id="3.60.21.10">
    <property type="match status" value="1"/>
</dbReference>
<evidence type="ECO:0000256" key="6">
    <source>
        <dbReference type="ARBA" id="ARBA00022723"/>
    </source>
</evidence>
<keyword evidence="10 17" id="KW-0238">DNA-binding</keyword>
<evidence type="ECO:0000256" key="3">
    <source>
        <dbReference type="ARBA" id="ARBA00004613"/>
    </source>
</evidence>
<comment type="cofactor">
    <cofactor evidence="1">
        <name>Zn(2+)</name>
        <dbReference type="ChEBI" id="CHEBI:29105"/>
    </cofactor>
</comment>
<evidence type="ECO:0000256" key="20">
    <source>
        <dbReference type="SAM" id="Phobius"/>
    </source>
</evidence>
<gene>
    <name evidence="24" type="ORF">GEV33_012730</name>
</gene>
<evidence type="ECO:0000256" key="7">
    <source>
        <dbReference type="ARBA" id="ARBA00022729"/>
    </source>
</evidence>
<dbReference type="GO" id="GO:0061750">
    <property type="term" value="F:acid sphingomyelin phosphodiesterase activity"/>
    <property type="evidence" value="ECO:0007669"/>
    <property type="project" value="TreeGrafter"/>
</dbReference>
<feature type="DNA-binding region" description="Homeobox" evidence="17">
    <location>
        <begin position="1450"/>
        <end position="1509"/>
    </location>
</feature>
<evidence type="ECO:0000256" key="17">
    <source>
        <dbReference type="PROSITE-ProRule" id="PRU00108"/>
    </source>
</evidence>
<dbReference type="Pfam" id="PF00046">
    <property type="entry name" value="Homeodomain"/>
    <property type="match status" value="1"/>
</dbReference>
<dbReference type="EMBL" id="JABDTM020027736">
    <property type="protein sequence ID" value="KAH0810064.1"/>
    <property type="molecule type" value="Genomic_DNA"/>
</dbReference>
<evidence type="ECO:0000313" key="24">
    <source>
        <dbReference type="EMBL" id="KAH0810064.1"/>
    </source>
</evidence>
<sequence length="1638" mass="184120">MATTGLVLILLHLLSQSGATPIATVNVHNFEDGWNYKIQPHHVPLLSQPTRNHILPPSVKVAASLAPASLHTLRQVDTPGTKSVRETTLLERTAKKLGNAVRSRVSCPICKLGGHTAGLFVSDSFVAGVGLLQREVKKNTSFEEIKTQFVGLCVAFKVATEDVCTGVFDVFGREVLPALKAVYIGPEEICSLVLGEVCGEVKNPMHEWKIEFPDVPKPQIADSELPKPGLPTFKVLHISDTHYDPDYVVGSVSNCEEPLCCRSTSTPSLKEDVVPAGKWGSYKKCDSPRILIENMLKSIAEEHPDLDYIIWTGDLPPHDIWNQTKDGNLAIIQDTVEQMFEYFPNTPIFPALGNHESIPAGRRATYILHPGSELVSCDTVKSFAAQAKIGKSFAAQRKSFAARHGKLKSRDFAPPWVQDPDHSISWLYTRVADHWRKWLPASVGNTVLHGGFYSVLVRPGFRIISLNTNYCHTLSWWLTVNSTDPAKELEWLIYELQEAENRGEKVHIIGHIPPGSSDCMKVWSKNFNMIVQRFENTIQGQFYGHTHADEFEVFYDVEENSKRVKWRRRLRGGKKSFKFTGRPVGVAYLGPSVTTYENHNPAYRIYYVDGDHDNTTREVLDHETWTINLDEANESSEDPKWYRLYSAKNAFAMESLRPAAWAKVIDRLVQNPDFFDLFYKYYYRASPARPTCDTKCKLQILCDLKSGRSHAKHQLCHDLELTFGEVCVLDHLVEGGQVGVERLGPFDGTVVEHFLHSPDKSALSLMYMMMWSGRLLSLMCENMRITWGLLIIQSRGEPLLMPRASGGLTSWATKIIALTAIAPIFFESNPKIRRNPEKMLLGPSLPSPFGWDLPNASVTNWATPVAWSIPKIFPASWNPDFNFPKTVCSSLEAQTSKRKTTTTNISTVRGLNGVCVRMGCQSQRSCVTVAKMLVAVLCMVMVPRVAPQDVSPLVDVKTLSELPLEKLLQVKSSFQEVEPEEKQETQEPEALALQAKRKPHDRGGYHYHYEEEHSKKSGKKSVQSIFQISVTALAFLAFGGYLLCLLVQAIKGKTTVMMEMTTMAPAAAFFRPRPVRRRRPTRRPVRLQRPSRQPYGRKPRPKRDVWPEADPDNMYYALVHLSEAYANYHTVDYKKFNYTSSSYVGTVSAVAFHWTECIFNQRFCTMHTDMPTGSAQGAAWDALEMRKNPILCCSRCGLRIDLTRTPPKEDYISVPGCRGTSGENGRRAWGAEEAASQSEGPCVRRVYKRMQFYEQLTVIGRPLSWGVGARAASPPLSSASPPDARHRLRALTKSETNEINCGHRSSQHLSTAPEPINYRRSVRDARPPKMDMSRTKTDKDPLKFGIDRLLAAEPFKDNKSVSVAKPLATVPVPCSDCVTSLFRCCRLSPSRQDNVDFLGQHHGFATPTSSIYTVQPIRPFATRPAVRIPVPPPPPASPGLALAQGNKRKRSWSRAVFSNLQRKGLERRFQLQKYITKPDRRQLAATLGLTDAQVKVWFQNRRMKWRHSKEAGKGENSADSTQDQEVAVHIIYGISAINENLTSVLIYACVSGGLFVFFVILCAAFTCCKRPSKCDSLSLQENTALNETYIDYKTIDTNDATRWSKASFDTEHEFSYYDPIRENYRVSSLGTMKLLTPR</sequence>
<dbReference type="GO" id="GO:0005764">
    <property type="term" value="C:lysosome"/>
    <property type="evidence" value="ECO:0007669"/>
    <property type="project" value="TreeGrafter"/>
</dbReference>
<keyword evidence="6" id="KW-0479">Metal-binding</keyword>
<feature type="compositionally biased region" description="Basic residues" evidence="19">
    <location>
        <begin position="1073"/>
        <end position="1086"/>
    </location>
</feature>
<reference evidence="24" key="1">
    <citation type="journal article" date="2020" name="J Insects Food Feed">
        <title>The yellow mealworm (Tenebrio molitor) genome: a resource for the emerging insects as food and feed industry.</title>
        <authorList>
            <person name="Eriksson T."/>
            <person name="Andere A."/>
            <person name="Kelstrup H."/>
            <person name="Emery V."/>
            <person name="Picard C."/>
        </authorList>
    </citation>
    <scope>NUCLEOTIDE SEQUENCE</scope>
    <source>
        <strain evidence="24">Stoneville</strain>
        <tissue evidence="24">Whole head</tissue>
    </source>
</reference>
<dbReference type="Gene3D" id="1.10.10.60">
    <property type="entry name" value="Homeodomain-like"/>
    <property type="match status" value="1"/>
</dbReference>
<keyword evidence="11 17" id="KW-0371">Homeobox</keyword>
<dbReference type="InterPro" id="IPR000047">
    <property type="entry name" value="HTH_motif"/>
</dbReference>
<feature type="domain" description="Homeobox" evidence="23">
    <location>
        <begin position="1448"/>
        <end position="1508"/>
    </location>
</feature>
<evidence type="ECO:0000256" key="9">
    <source>
        <dbReference type="ARBA" id="ARBA00022833"/>
    </source>
</evidence>
<dbReference type="GO" id="GO:0000981">
    <property type="term" value="F:DNA-binding transcription factor activity, RNA polymerase II-specific"/>
    <property type="evidence" value="ECO:0007669"/>
    <property type="project" value="InterPro"/>
</dbReference>
<feature type="chain" id="PRO_5035318000" description="Sphingomyelin phosphodiesterase" evidence="21">
    <location>
        <begin position="20"/>
        <end position="1638"/>
    </location>
</feature>
<keyword evidence="5" id="KW-0964">Secreted</keyword>
<dbReference type="GO" id="GO:0046513">
    <property type="term" value="P:ceramide biosynthetic process"/>
    <property type="evidence" value="ECO:0007669"/>
    <property type="project" value="TreeGrafter"/>
</dbReference>
<feature type="region of interest" description="Disordered" evidence="19">
    <location>
        <begin position="1071"/>
        <end position="1106"/>
    </location>
</feature>
<dbReference type="GO" id="GO:0016020">
    <property type="term" value="C:membrane"/>
    <property type="evidence" value="ECO:0007669"/>
    <property type="project" value="GOC"/>
</dbReference>
<dbReference type="PRINTS" id="PR00031">
    <property type="entry name" value="HTHREPRESSR"/>
</dbReference>
<dbReference type="GO" id="GO:0016798">
    <property type="term" value="F:hydrolase activity, acting on glycosyl bonds"/>
    <property type="evidence" value="ECO:0007669"/>
    <property type="project" value="UniProtKB-KW"/>
</dbReference>
<organism evidence="24 25">
    <name type="scientific">Tenebrio molitor</name>
    <name type="common">Yellow mealworm beetle</name>
    <dbReference type="NCBI Taxonomy" id="7067"/>
    <lineage>
        <taxon>Eukaryota</taxon>
        <taxon>Metazoa</taxon>
        <taxon>Ecdysozoa</taxon>
        <taxon>Arthropoda</taxon>
        <taxon>Hexapoda</taxon>
        <taxon>Insecta</taxon>
        <taxon>Pterygota</taxon>
        <taxon>Neoptera</taxon>
        <taxon>Endopterygota</taxon>
        <taxon>Coleoptera</taxon>
        <taxon>Polyphaga</taxon>
        <taxon>Cucujiformia</taxon>
        <taxon>Tenebrionidae</taxon>
        <taxon>Tenebrio</taxon>
    </lineage>
</organism>
<feature type="transmembrane region" description="Helical" evidence="20">
    <location>
        <begin position="1544"/>
        <end position="1568"/>
    </location>
</feature>
<dbReference type="CDD" id="cd00086">
    <property type="entry name" value="homeodomain"/>
    <property type="match status" value="1"/>
</dbReference>
<dbReference type="PANTHER" id="PTHR10340:SF34">
    <property type="entry name" value="SPHINGOMYELIN PHOSPHODIESTERASE"/>
    <property type="match status" value="1"/>
</dbReference>
<dbReference type="Pfam" id="PF19272">
    <property type="entry name" value="ASMase_C"/>
    <property type="match status" value="1"/>
</dbReference>
<dbReference type="GO" id="GO:0006685">
    <property type="term" value="P:sphingomyelin catabolic process"/>
    <property type="evidence" value="ECO:0007669"/>
    <property type="project" value="TreeGrafter"/>
</dbReference>
<evidence type="ECO:0000259" key="23">
    <source>
        <dbReference type="PROSITE" id="PS50071"/>
    </source>
</evidence>
<evidence type="ECO:0000256" key="19">
    <source>
        <dbReference type="SAM" id="MobiDB-lite"/>
    </source>
</evidence>
<evidence type="ECO:0000313" key="25">
    <source>
        <dbReference type="Proteomes" id="UP000719412"/>
    </source>
</evidence>
<evidence type="ECO:0000256" key="2">
    <source>
        <dbReference type="ARBA" id="ARBA00004123"/>
    </source>
</evidence>
<dbReference type="InterPro" id="IPR029052">
    <property type="entry name" value="Metallo-depent_PP-like"/>
</dbReference>
<dbReference type="GO" id="GO:0003677">
    <property type="term" value="F:DNA binding"/>
    <property type="evidence" value="ECO:0007669"/>
    <property type="project" value="UniProtKB-UniRule"/>
</dbReference>